<dbReference type="FunFam" id="3.40.50.300:FF:000221">
    <property type="entry name" value="Multidrug ABC transporter ATP-binding protein"/>
    <property type="match status" value="1"/>
</dbReference>
<evidence type="ECO:0000259" key="10">
    <source>
        <dbReference type="PROSITE" id="PS50893"/>
    </source>
</evidence>
<dbReference type="InterPro" id="IPR039421">
    <property type="entry name" value="Type_1_exporter"/>
</dbReference>
<dbReference type="AlphaFoldDB" id="A0A1F7YIX8"/>
<dbReference type="PANTHER" id="PTHR43394">
    <property type="entry name" value="ATP-DEPENDENT PERMEASE MDL1, MITOCHONDRIAL"/>
    <property type="match status" value="1"/>
</dbReference>
<feature type="domain" description="ABC transporter" evidence="10">
    <location>
        <begin position="360"/>
        <end position="599"/>
    </location>
</feature>
<comment type="subcellular location">
    <subcellularLocation>
        <location evidence="1">Cell membrane</location>
        <topology evidence="1">Multi-pass membrane protein</topology>
    </subcellularLocation>
</comment>
<feature type="transmembrane region" description="Helical" evidence="9">
    <location>
        <begin position="163"/>
        <end position="189"/>
    </location>
</feature>
<dbReference type="Pfam" id="PF00005">
    <property type="entry name" value="ABC_tran"/>
    <property type="match status" value="1"/>
</dbReference>
<dbReference type="InterPro" id="IPR017871">
    <property type="entry name" value="ABC_transporter-like_CS"/>
</dbReference>
<name>A0A1F7YIX8_9BACT</name>
<dbReference type="PANTHER" id="PTHR43394:SF1">
    <property type="entry name" value="ATP-BINDING CASSETTE SUB-FAMILY B MEMBER 10, MITOCHONDRIAL"/>
    <property type="match status" value="1"/>
</dbReference>
<dbReference type="InterPro" id="IPR003439">
    <property type="entry name" value="ABC_transporter-like_ATP-bd"/>
</dbReference>
<gene>
    <name evidence="12" type="ORF">A2628_03070</name>
</gene>
<evidence type="ECO:0000256" key="8">
    <source>
        <dbReference type="ARBA" id="ARBA00023136"/>
    </source>
</evidence>
<keyword evidence="4 9" id="KW-0812">Transmembrane</keyword>
<organism evidence="12 13">
    <name type="scientific">Candidatus Woesebacteria bacterium RIFCSPHIGHO2_01_FULL_40_22</name>
    <dbReference type="NCBI Taxonomy" id="1802499"/>
    <lineage>
        <taxon>Bacteria</taxon>
        <taxon>Candidatus Woeseibacteriota</taxon>
    </lineage>
</organism>
<evidence type="ECO:0000256" key="9">
    <source>
        <dbReference type="SAM" id="Phobius"/>
    </source>
</evidence>
<evidence type="ECO:0000313" key="12">
    <source>
        <dbReference type="EMBL" id="OGM26495.1"/>
    </source>
</evidence>
<dbReference type="Proteomes" id="UP000179221">
    <property type="component" value="Unassembled WGS sequence"/>
</dbReference>
<dbReference type="PROSITE" id="PS50929">
    <property type="entry name" value="ABC_TM1F"/>
    <property type="match status" value="1"/>
</dbReference>
<dbReference type="Gene3D" id="3.40.50.300">
    <property type="entry name" value="P-loop containing nucleotide triphosphate hydrolases"/>
    <property type="match status" value="1"/>
</dbReference>
<comment type="caution">
    <text evidence="12">The sequence shown here is derived from an EMBL/GenBank/DDBJ whole genome shotgun (WGS) entry which is preliminary data.</text>
</comment>
<keyword evidence="3" id="KW-1003">Cell membrane</keyword>
<evidence type="ECO:0000313" key="13">
    <source>
        <dbReference type="Proteomes" id="UP000179221"/>
    </source>
</evidence>
<dbReference type="InterPro" id="IPR027417">
    <property type="entry name" value="P-loop_NTPase"/>
</dbReference>
<dbReference type="InterPro" id="IPR011527">
    <property type="entry name" value="ABC1_TM_dom"/>
</dbReference>
<sequence length="605" mass="69811">MIKIASLRKLITNITGNLVRMLGIAWQMDRFITFGYFASSGVGALFPILASYLFKIFLDELISSKGIAVSIPLILVTLLASRYFVNIVWDFVSWGLKNIYFDFLFRSKIQNALNFLFYKKVSKLDIAHLEDTKTQDLIAKASDTFTWRSPDLLRHFSYMFNNFVSYVSSFIILIPFGLVTPFFVTLVTLPRFFLRAKYGRLQWSIYGAGTPDVRKLWYFRRILSDKTSVIESRIFQSRRVLLRRFKKIQNHLFEMNKKPVVEFLRILAFPQLLEGGVIFFFAYLKLPDVLSGKISIGDFTFFISLLDRITTSAGDMILNFGDLYDDNLYVNHYFEVLNLPKLVKKPKNPKEIDIDKPISFEFRNVSFKYPGTENFVLKDINFSIEPKDNIAIVGANGAGKTTIVKLLCRFYDVTSGEILVNGVNIKDLDLDNWYRCIGTLFQEFMHYDFTVRENIMLGNPKVKNEDKMRLAANQSGVSEFVEALPNKYNQLLGRQFEGGVELSQGQWQKLAIARAFYEGAQILILDEPTSAIDAESEYEIFQNLNKHYKDKTLFLISHRFSTVRNANKIIVLKEGRILETGSHDELLRVGGLYARMFRKQALGYQ</sequence>
<keyword evidence="6" id="KW-0067">ATP-binding</keyword>
<feature type="transmembrane region" description="Helical" evidence="9">
    <location>
        <begin position="66"/>
        <end position="85"/>
    </location>
</feature>
<reference evidence="12 13" key="1">
    <citation type="journal article" date="2016" name="Nat. Commun.">
        <title>Thousands of microbial genomes shed light on interconnected biogeochemical processes in an aquifer system.</title>
        <authorList>
            <person name="Anantharaman K."/>
            <person name="Brown C.T."/>
            <person name="Hug L.A."/>
            <person name="Sharon I."/>
            <person name="Castelle C.J."/>
            <person name="Probst A.J."/>
            <person name="Thomas B.C."/>
            <person name="Singh A."/>
            <person name="Wilkins M.J."/>
            <person name="Karaoz U."/>
            <person name="Brodie E.L."/>
            <person name="Williams K.H."/>
            <person name="Hubbard S.S."/>
            <person name="Banfield J.F."/>
        </authorList>
    </citation>
    <scope>NUCLEOTIDE SEQUENCE [LARGE SCALE GENOMIC DNA]</scope>
</reference>
<keyword evidence="2" id="KW-0813">Transport</keyword>
<feature type="transmembrane region" description="Helical" evidence="9">
    <location>
        <begin position="31"/>
        <end position="54"/>
    </location>
</feature>
<evidence type="ECO:0000256" key="2">
    <source>
        <dbReference type="ARBA" id="ARBA00022448"/>
    </source>
</evidence>
<dbReference type="GO" id="GO:0016887">
    <property type="term" value="F:ATP hydrolysis activity"/>
    <property type="evidence" value="ECO:0007669"/>
    <property type="project" value="InterPro"/>
</dbReference>
<keyword evidence="5" id="KW-0547">Nucleotide-binding</keyword>
<evidence type="ECO:0000256" key="7">
    <source>
        <dbReference type="ARBA" id="ARBA00022989"/>
    </source>
</evidence>
<dbReference type="InterPro" id="IPR036640">
    <property type="entry name" value="ABC1_TM_sf"/>
</dbReference>
<dbReference type="PROSITE" id="PS00211">
    <property type="entry name" value="ABC_TRANSPORTER_1"/>
    <property type="match status" value="1"/>
</dbReference>
<dbReference type="EMBL" id="MGGL01000011">
    <property type="protein sequence ID" value="OGM26495.1"/>
    <property type="molecule type" value="Genomic_DNA"/>
</dbReference>
<evidence type="ECO:0000256" key="3">
    <source>
        <dbReference type="ARBA" id="ARBA00022475"/>
    </source>
</evidence>
<dbReference type="SUPFAM" id="SSF52540">
    <property type="entry name" value="P-loop containing nucleoside triphosphate hydrolases"/>
    <property type="match status" value="1"/>
</dbReference>
<feature type="domain" description="ABC transmembrane type-1" evidence="11">
    <location>
        <begin position="34"/>
        <end position="325"/>
    </location>
</feature>
<evidence type="ECO:0000256" key="1">
    <source>
        <dbReference type="ARBA" id="ARBA00004651"/>
    </source>
</evidence>
<keyword evidence="8 9" id="KW-0472">Membrane</keyword>
<dbReference type="SMART" id="SM00382">
    <property type="entry name" value="AAA"/>
    <property type="match status" value="1"/>
</dbReference>
<dbReference type="GO" id="GO:0015421">
    <property type="term" value="F:ABC-type oligopeptide transporter activity"/>
    <property type="evidence" value="ECO:0007669"/>
    <property type="project" value="TreeGrafter"/>
</dbReference>
<dbReference type="Gene3D" id="1.20.1560.10">
    <property type="entry name" value="ABC transporter type 1, transmembrane domain"/>
    <property type="match status" value="1"/>
</dbReference>
<accession>A0A1F7YIX8</accession>
<evidence type="ECO:0008006" key="14">
    <source>
        <dbReference type="Google" id="ProtNLM"/>
    </source>
</evidence>
<evidence type="ECO:0000259" key="11">
    <source>
        <dbReference type="PROSITE" id="PS50929"/>
    </source>
</evidence>
<dbReference type="PROSITE" id="PS50893">
    <property type="entry name" value="ABC_TRANSPORTER_2"/>
    <property type="match status" value="1"/>
</dbReference>
<dbReference type="InterPro" id="IPR003593">
    <property type="entry name" value="AAA+_ATPase"/>
</dbReference>
<evidence type="ECO:0000256" key="6">
    <source>
        <dbReference type="ARBA" id="ARBA00022840"/>
    </source>
</evidence>
<proteinExistence type="predicted"/>
<dbReference type="SUPFAM" id="SSF90123">
    <property type="entry name" value="ABC transporter transmembrane region"/>
    <property type="match status" value="1"/>
</dbReference>
<evidence type="ECO:0000256" key="5">
    <source>
        <dbReference type="ARBA" id="ARBA00022741"/>
    </source>
</evidence>
<protein>
    <recommendedName>
        <fullName evidence="14">ABC transporter domain-containing protein</fullName>
    </recommendedName>
</protein>
<evidence type="ECO:0000256" key="4">
    <source>
        <dbReference type="ARBA" id="ARBA00022692"/>
    </source>
</evidence>
<dbReference type="GO" id="GO:0005886">
    <property type="term" value="C:plasma membrane"/>
    <property type="evidence" value="ECO:0007669"/>
    <property type="project" value="UniProtKB-SubCell"/>
</dbReference>
<keyword evidence="7 9" id="KW-1133">Transmembrane helix</keyword>
<dbReference type="GO" id="GO:0005524">
    <property type="term" value="F:ATP binding"/>
    <property type="evidence" value="ECO:0007669"/>
    <property type="project" value="UniProtKB-KW"/>
</dbReference>